<name>A0ABU8DSP9_9ACTN</name>
<dbReference type="RefSeq" id="WP_336403596.1">
    <property type="nucleotide sequence ID" value="NZ_JBAPLU010000005.1"/>
</dbReference>
<organism evidence="3 4">
    <name type="scientific">Klenkia sesuvii</name>
    <dbReference type="NCBI Taxonomy" id="3103137"/>
    <lineage>
        <taxon>Bacteria</taxon>
        <taxon>Bacillati</taxon>
        <taxon>Actinomycetota</taxon>
        <taxon>Actinomycetes</taxon>
        <taxon>Geodermatophilales</taxon>
        <taxon>Geodermatophilaceae</taxon>
        <taxon>Klenkia</taxon>
    </lineage>
</organism>
<keyword evidence="4" id="KW-1185">Reference proteome</keyword>
<dbReference type="PANTHER" id="PTHR30383:SF5">
    <property type="entry name" value="SGNH HYDROLASE-TYPE ESTERASE DOMAIN-CONTAINING PROTEIN"/>
    <property type="match status" value="1"/>
</dbReference>
<evidence type="ECO:0000313" key="4">
    <source>
        <dbReference type="Proteomes" id="UP001361570"/>
    </source>
</evidence>
<dbReference type="EMBL" id="JBAPLU010000005">
    <property type="protein sequence ID" value="MEI4271456.1"/>
    <property type="molecule type" value="Genomic_DNA"/>
</dbReference>
<dbReference type="Gene3D" id="3.40.50.1110">
    <property type="entry name" value="SGNH hydrolase"/>
    <property type="match status" value="1"/>
</dbReference>
<evidence type="ECO:0000313" key="3">
    <source>
        <dbReference type="EMBL" id="MEI4271456.1"/>
    </source>
</evidence>
<keyword evidence="3" id="KW-0378">Hydrolase</keyword>
<reference evidence="3 4" key="1">
    <citation type="submission" date="2024-03" db="EMBL/GenBank/DDBJ databases">
        <title>Draft genome sequence of Klenkia sp. LSe6-5.</title>
        <authorList>
            <person name="Duangmal K."/>
            <person name="Chantavorakit T."/>
        </authorList>
    </citation>
    <scope>NUCLEOTIDE SEQUENCE [LARGE SCALE GENOMIC DNA]</scope>
    <source>
        <strain evidence="3 4">LSe6-5</strain>
    </source>
</reference>
<dbReference type="PANTHER" id="PTHR30383">
    <property type="entry name" value="THIOESTERASE 1/PROTEASE 1/LYSOPHOSPHOLIPASE L1"/>
    <property type="match status" value="1"/>
</dbReference>
<dbReference type="Proteomes" id="UP001361570">
    <property type="component" value="Unassembled WGS sequence"/>
</dbReference>
<evidence type="ECO:0000259" key="2">
    <source>
        <dbReference type="Pfam" id="PF13472"/>
    </source>
</evidence>
<evidence type="ECO:0000256" key="1">
    <source>
        <dbReference type="SAM" id="SignalP"/>
    </source>
</evidence>
<dbReference type="GO" id="GO:0016787">
    <property type="term" value="F:hydrolase activity"/>
    <property type="evidence" value="ECO:0007669"/>
    <property type="project" value="UniProtKB-KW"/>
</dbReference>
<sequence>MTRPRRRAAPLLAVGSAVGLLATGCGAAVVPAAAGTDGAAAGAGPPVRVVVVGDSITEMGSPDFDDGDYDASSWAWWATGGGVDVLGGWAHSGATTGDALAAVGPVQADVLVLMAGNNDVDLGVPTSTVLANLVRIADVVGVPRVLLSAVAPEDGLGPHLAALDDALAGLAREEGWQFVDPMTAVRDGDGGWRDGTTPDGVHPTEAAAARIGAALHEAVLHPDDPAGTTPAAVVPPGHTG</sequence>
<feature type="domain" description="SGNH hydrolase-type esterase" evidence="2">
    <location>
        <begin position="51"/>
        <end position="209"/>
    </location>
</feature>
<proteinExistence type="predicted"/>
<comment type="caution">
    <text evidence="3">The sequence shown here is derived from an EMBL/GenBank/DDBJ whole genome shotgun (WGS) entry which is preliminary data.</text>
</comment>
<dbReference type="InterPro" id="IPR013830">
    <property type="entry name" value="SGNH_hydro"/>
</dbReference>
<dbReference type="EC" id="3.1.-.-" evidence="3"/>
<keyword evidence="1" id="KW-0732">Signal</keyword>
<dbReference type="SUPFAM" id="SSF52266">
    <property type="entry name" value="SGNH hydrolase"/>
    <property type="match status" value="1"/>
</dbReference>
<protein>
    <submittedName>
        <fullName evidence="3">SGNH/GDSL hydrolase family protein</fullName>
        <ecNumber evidence="3">3.1.-.-</ecNumber>
    </submittedName>
</protein>
<dbReference type="Pfam" id="PF13472">
    <property type="entry name" value="Lipase_GDSL_2"/>
    <property type="match status" value="1"/>
</dbReference>
<feature type="chain" id="PRO_5047142129" evidence="1">
    <location>
        <begin position="28"/>
        <end position="240"/>
    </location>
</feature>
<gene>
    <name evidence="3" type="ORF">TEK04_06950</name>
</gene>
<dbReference type="PROSITE" id="PS51257">
    <property type="entry name" value="PROKAR_LIPOPROTEIN"/>
    <property type="match status" value="1"/>
</dbReference>
<dbReference type="InterPro" id="IPR036514">
    <property type="entry name" value="SGNH_hydro_sf"/>
</dbReference>
<dbReference type="InterPro" id="IPR051532">
    <property type="entry name" value="Ester_Hydrolysis_Enzymes"/>
</dbReference>
<feature type="signal peptide" evidence="1">
    <location>
        <begin position="1"/>
        <end position="27"/>
    </location>
</feature>
<accession>A0ABU8DSP9</accession>